<proteinExistence type="predicted"/>
<dbReference type="AlphaFoldDB" id="A0A0A8YBS5"/>
<name>A0A0A8YBS5_ARUDO</name>
<protein>
    <submittedName>
        <fullName evidence="1">Uncharacterized protein</fullName>
    </submittedName>
</protein>
<accession>A0A0A8YBS5</accession>
<sequence length="167" mass="18080">MEPMSPDGRPETVAAAAQQQPLEWRFAQVFGERAASEDVQEGNKTCLKPVEARFSPVAPAPPREICSVPAGSIGCSAVPSPPGAGSWCSRPACRGVLHCRDGDAGARHERHRKRSLPYPHPAAEQFVTVHTVIQQHQDSCNQIKSAVLVGLPLTVSLVNWVMLFNPR</sequence>
<reference evidence="1" key="1">
    <citation type="submission" date="2014-09" db="EMBL/GenBank/DDBJ databases">
        <authorList>
            <person name="Magalhaes I.L.F."/>
            <person name="Oliveira U."/>
            <person name="Santos F.R."/>
            <person name="Vidigal T.H.D.A."/>
            <person name="Brescovit A.D."/>
            <person name="Santos A.J."/>
        </authorList>
    </citation>
    <scope>NUCLEOTIDE SEQUENCE</scope>
    <source>
        <tissue evidence="1">Shoot tissue taken approximately 20 cm above the soil surface</tissue>
    </source>
</reference>
<evidence type="ECO:0000313" key="1">
    <source>
        <dbReference type="EMBL" id="JAD23419.1"/>
    </source>
</evidence>
<reference evidence="1" key="2">
    <citation type="journal article" date="2015" name="Data Brief">
        <title>Shoot transcriptome of the giant reed, Arundo donax.</title>
        <authorList>
            <person name="Barrero R.A."/>
            <person name="Guerrero F.D."/>
            <person name="Moolhuijzen P."/>
            <person name="Goolsby J.A."/>
            <person name="Tidwell J."/>
            <person name="Bellgard S.E."/>
            <person name="Bellgard M.I."/>
        </authorList>
    </citation>
    <scope>NUCLEOTIDE SEQUENCE</scope>
    <source>
        <tissue evidence="1">Shoot tissue taken approximately 20 cm above the soil surface</tissue>
    </source>
</reference>
<organism evidence="1">
    <name type="scientific">Arundo donax</name>
    <name type="common">Giant reed</name>
    <name type="synonym">Donax arundinaceus</name>
    <dbReference type="NCBI Taxonomy" id="35708"/>
    <lineage>
        <taxon>Eukaryota</taxon>
        <taxon>Viridiplantae</taxon>
        <taxon>Streptophyta</taxon>
        <taxon>Embryophyta</taxon>
        <taxon>Tracheophyta</taxon>
        <taxon>Spermatophyta</taxon>
        <taxon>Magnoliopsida</taxon>
        <taxon>Liliopsida</taxon>
        <taxon>Poales</taxon>
        <taxon>Poaceae</taxon>
        <taxon>PACMAD clade</taxon>
        <taxon>Arundinoideae</taxon>
        <taxon>Arundineae</taxon>
        <taxon>Arundo</taxon>
    </lineage>
</organism>
<dbReference type="EMBL" id="GBRH01274476">
    <property type="protein sequence ID" value="JAD23419.1"/>
    <property type="molecule type" value="Transcribed_RNA"/>
</dbReference>